<dbReference type="GO" id="GO:0000428">
    <property type="term" value="C:DNA-directed RNA polymerase complex"/>
    <property type="evidence" value="ECO:0007669"/>
    <property type="project" value="UniProtKB-KW"/>
</dbReference>
<evidence type="ECO:0000313" key="10">
    <source>
        <dbReference type="EMBL" id="SHM93439.1"/>
    </source>
</evidence>
<organism evidence="10 11">
    <name type="scientific">Anaerosporobacter mobilis DSM 15930</name>
    <dbReference type="NCBI Taxonomy" id="1120996"/>
    <lineage>
        <taxon>Bacteria</taxon>
        <taxon>Bacillati</taxon>
        <taxon>Bacillota</taxon>
        <taxon>Clostridia</taxon>
        <taxon>Lachnospirales</taxon>
        <taxon>Lachnospiraceae</taxon>
        <taxon>Anaerosporobacter</taxon>
    </lineage>
</organism>
<comment type="catalytic activity">
    <reaction evidence="9">
        <text>RNA(n) + a ribonucleoside 5'-triphosphate = RNA(n+1) + diphosphate</text>
        <dbReference type="Rhea" id="RHEA:21248"/>
        <dbReference type="Rhea" id="RHEA-COMP:14527"/>
        <dbReference type="Rhea" id="RHEA-COMP:17342"/>
        <dbReference type="ChEBI" id="CHEBI:33019"/>
        <dbReference type="ChEBI" id="CHEBI:61557"/>
        <dbReference type="ChEBI" id="CHEBI:140395"/>
        <dbReference type="EC" id="2.7.7.6"/>
    </reaction>
</comment>
<dbReference type="SMART" id="SM01409">
    <property type="entry name" value="RNA_pol_Rpb6"/>
    <property type="match status" value="1"/>
</dbReference>
<dbReference type="AlphaFoldDB" id="A0A1M7MSA1"/>
<keyword evidence="11" id="KW-1185">Reference proteome</keyword>
<gene>
    <name evidence="10" type="ORF">SAMN02746066_03976</name>
</gene>
<accession>A0A1M7MSA1</accession>
<dbReference type="InterPro" id="IPR003716">
    <property type="entry name" value="DNA-dir_RNA_pol_omega"/>
</dbReference>
<name>A0A1M7MSA1_9FIRM</name>
<comment type="similarity">
    <text evidence="1">Belongs to the RNA polymerase subunit omega family.</text>
</comment>
<proteinExistence type="inferred from homology"/>
<evidence type="ECO:0000256" key="9">
    <source>
        <dbReference type="ARBA" id="ARBA00048552"/>
    </source>
</evidence>
<protein>
    <recommendedName>
        <fullName evidence="3">DNA-directed RNA polymerase subunit omega</fullName>
        <ecNumber evidence="2">2.7.7.6</ecNumber>
    </recommendedName>
    <alternativeName>
        <fullName evidence="8">Transcriptase subunit omega</fullName>
    </alternativeName>
</protein>
<dbReference type="GO" id="GO:0003899">
    <property type="term" value="F:DNA-directed RNA polymerase activity"/>
    <property type="evidence" value="ECO:0007669"/>
    <property type="project" value="UniProtKB-EC"/>
</dbReference>
<evidence type="ECO:0000256" key="5">
    <source>
        <dbReference type="ARBA" id="ARBA00022679"/>
    </source>
</evidence>
<dbReference type="GO" id="GO:0003677">
    <property type="term" value="F:DNA binding"/>
    <property type="evidence" value="ECO:0007669"/>
    <property type="project" value="InterPro"/>
</dbReference>
<evidence type="ECO:0000256" key="6">
    <source>
        <dbReference type="ARBA" id="ARBA00022695"/>
    </source>
</evidence>
<keyword evidence="5" id="KW-0808">Transferase</keyword>
<dbReference type="SUPFAM" id="SSF63562">
    <property type="entry name" value="RPB6/omega subunit-like"/>
    <property type="match status" value="1"/>
</dbReference>
<dbReference type="OrthoDB" id="9815459at2"/>
<dbReference type="NCBIfam" id="TIGR00690">
    <property type="entry name" value="rpoZ"/>
    <property type="match status" value="1"/>
</dbReference>
<dbReference type="EC" id="2.7.7.6" evidence="2"/>
<evidence type="ECO:0000256" key="2">
    <source>
        <dbReference type="ARBA" id="ARBA00012418"/>
    </source>
</evidence>
<dbReference type="Proteomes" id="UP000184038">
    <property type="component" value="Unassembled WGS sequence"/>
</dbReference>
<evidence type="ECO:0000313" key="11">
    <source>
        <dbReference type="Proteomes" id="UP000184038"/>
    </source>
</evidence>
<reference evidence="10 11" key="1">
    <citation type="submission" date="2016-11" db="EMBL/GenBank/DDBJ databases">
        <authorList>
            <person name="Jaros S."/>
            <person name="Januszkiewicz K."/>
            <person name="Wedrychowicz H."/>
        </authorList>
    </citation>
    <scope>NUCLEOTIDE SEQUENCE [LARGE SCALE GENOMIC DNA]</scope>
    <source>
        <strain evidence="10 11">DSM 15930</strain>
    </source>
</reference>
<dbReference type="EMBL" id="FRCP01000022">
    <property type="protein sequence ID" value="SHM93439.1"/>
    <property type="molecule type" value="Genomic_DNA"/>
</dbReference>
<dbReference type="Pfam" id="PF01192">
    <property type="entry name" value="RNA_pol_Rpb6"/>
    <property type="match status" value="1"/>
</dbReference>
<evidence type="ECO:0000256" key="8">
    <source>
        <dbReference type="ARBA" id="ARBA00029924"/>
    </source>
</evidence>
<evidence type="ECO:0000256" key="4">
    <source>
        <dbReference type="ARBA" id="ARBA00022478"/>
    </source>
</evidence>
<evidence type="ECO:0000256" key="3">
    <source>
        <dbReference type="ARBA" id="ARBA00013725"/>
    </source>
</evidence>
<keyword evidence="6" id="KW-0548">Nucleotidyltransferase</keyword>
<dbReference type="GO" id="GO:0006351">
    <property type="term" value="P:DNA-templated transcription"/>
    <property type="evidence" value="ECO:0007669"/>
    <property type="project" value="InterPro"/>
</dbReference>
<evidence type="ECO:0000256" key="1">
    <source>
        <dbReference type="ARBA" id="ARBA00006711"/>
    </source>
</evidence>
<evidence type="ECO:0000256" key="7">
    <source>
        <dbReference type="ARBA" id="ARBA00023163"/>
    </source>
</evidence>
<dbReference type="Gene3D" id="3.90.940.10">
    <property type="match status" value="1"/>
</dbReference>
<dbReference type="RefSeq" id="WP_073290630.1">
    <property type="nucleotide sequence ID" value="NZ_FRCP01000022.1"/>
</dbReference>
<keyword evidence="7" id="KW-0804">Transcription</keyword>
<keyword evidence="4 10" id="KW-0240">DNA-directed RNA polymerase</keyword>
<dbReference type="InterPro" id="IPR006110">
    <property type="entry name" value="Pol_omega/Rpo6/RPB6"/>
</dbReference>
<dbReference type="InterPro" id="IPR036161">
    <property type="entry name" value="RPB6/omega-like_sf"/>
</dbReference>
<sequence>MLHPSYTDLMNVVNSEVEPGEDPVVNSRYSIVLATSKRARQIISGSKPFVSCNCPKPLSIAVEELNKSKVKIVGDEDTLVD</sequence>
<dbReference type="STRING" id="1120996.SAMN02746066_03976"/>